<gene>
    <name evidence="1" type="ORF">GYMLUDRAFT_116705</name>
</gene>
<dbReference type="HOGENOM" id="CLU_185466_0_0_1"/>
<dbReference type="AlphaFoldDB" id="A0A0D0D0H1"/>
<dbReference type="Proteomes" id="UP000053593">
    <property type="component" value="Unassembled WGS sequence"/>
</dbReference>
<dbReference type="OrthoDB" id="3070764at2759"/>
<protein>
    <submittedName>
        <fullName evidence="1">Uncharacterized protein</fullName>
    </submittedName>
</protein>
<feature type="non-terminal residue" evidence="1">
    <location>
        <position position="1"/>
    </location>
</feature>
<dbReference type="EMBL" id="KN834767">
    <property type="protein sequence ID" value="KIK62478.1"/>
    <property type="molecule type" value="Genomic_DNA"/>
</dbReference>
<organism evidence="1 2">
    <name type="scientific">Collybiopsis luxurians FD-317 M1</name>
    <dbReference type="NCBI Taxonomy" id="944289"/>
    <lineage>
        <taxon>Eukaryota</taxon>
        <taxon>Fungi</taxon>
        <taxon>Dikarya</taxon>
        <taxon>Basidiomycota</taxon>
        <taxon>Agaricomycotina</taxon>
        <taxon>Agaricomycetes</taxon>
        <taxon>Agaricomycetidae</taxon>
        <taxon>Agaricales</taxon>
        <taxon>Marasmiineae</taxon>
        <taxon>Omphalotaceae</taxon>
        <taxon>Collybiopsis</taxon>
        <taxon>Collybiopsis luxurians</taxon>
    </lineage>
</organism>
<proteinExistence type="predicted"/>
<accession>A0A0D0D0H1</accession>
<feature type="non-terminal residue" evidence="1">
    <location>
        <position position="84"/>
    </location>
</feature>
<evidence type="ECO:0000313" key="2">
    <source>
        <dbReference type="Proteomes" id="UP000053593"/>
    </source>
</evidence>
<evidence type="ECO:0000313" key="1">
    <source>
        <dbReference type="EMBL" id="KIK62478.1"/>
    </source>
</evidence>
<name>A0A0D0D0H1_9AGAR</name>
<reference evidence="1 2" key="1">
    <citation type="submission" date="2014-04" db="EMBL/GenBank/DDBJ databases">
        <title>Evolutionary Origins and Diversification of the Mycorrhizal Mutualists.</title>
        <authorList>
            <consortium name="DOE Joint Genome Institute"/>
            <consortium name="Mycorrhizal Genomics Consortium"/>
            <person name="Kohler A."/>
            <person name="Kuo A."/>
            <person name="Nagy L.G."/>
            <person name="Floudas D."/>
            <person name="Copeland A."/>
            <person name="Barry K.W."/>
            <person name="Cichocki N."/>
            <person name="Veneault-Fourrey C."/>
            <person name="LaButti K."/>
            <person name="Lindquist E.A."/>
            <person name="Lipzen A."/>
            <person name="Lundell T."/>
            <person name="Morin E."/>
            <person name="Murat C."/>
            <person name="Riley R."/>
            <person name="Ohm R."/>
            <person name="Sun H."/>
            <person name="Tunlid A."/>
            <person name="Henrissat B."/>
            <person name="Grigoriev I.V."/>
            <person name="Hibbett D.S."/>
            <person name="Martin F."/>
        </authorList>
    </citation>
    <scope>NUCLEOTIDE SEQUENCE [LARGE SCALE GENOMIC DNA]</scope>
    <source>
        <strain evidence="1 2">FD-317 M1</strain>
    </source>
</reference>
<keyword evidence="2" id="KW-1185">Reference proteome</keyword>
<sequence length="84" mass="9543">EIYAQLLLPRKRGYPLWDPKPDEYLPEEYRREGVRIGDVGFLNESGGFDYLFNACLPAEHPVNAGRVPYDFEQLLGVDSLGDIA</sequence>